<dbReference type="Pfam" id="PF02656">
    <property type="entry name" value="DUF202"/>
    <property type="match status" value="1"/>
</dbReference>
<gene>
    <name evidence="7" type="ORF">NDN08_006177</name>
</gene>
<accession>A0AAV8UNX4</accession>
<evidence type="ECO:0000256" key="2">
    <source>
        <dbReference type="ARBA" id="ARBA00022692"/>
    </source>
</evidence>
<dbReference type="AlphaFoldDB" id="A0AAV8UNX4"/>
<dbReference type="GO" id="GO:0012505">
    <property type="term" value="C:endomembrane system"/>
    <property type="evidence" value="ECO:0007669"/>
    <property type="project" value="UniProtKB-SubCell"/>
</dbReference>
<dbReference type="EMBL" id="JAMWBK010000008">
    <property type="protein sequence ID" value="KAJ8902857.1"/>
    <property type="molecule type" value="Genomic_DNA"/>
</dbReference>
<keyword evidence="4 5" id="KW-0472">Membrane</keyword>
<evidence type="ECO:0000313" key="8">
    <source>
        <dbReference type="Proteomes" id="UP001157974"/>
    </source>
</evidence>
<evidence type="ECO:0000256" key="3">
    <source>
        <dbReference type="ARBA" id="ARBA00022989"/>
    </source>
</evidence>
<protein>
    <recommendedName>
        <fullName evidence="6">DUF202 domain-containing protein</fullName>
    </recommendedName>
</protein>
<keyword evidence="8" id="KW-1185">Reference proteome</keyword>
<feature type="transmembrane region" description="Helical" evidence="5">
    <location>
        <begin position="41"/>
        <end position="59"/>
    </location>
</feature>
<dbReference type="InterPro" id="IPR003807">
    <property type="entry name" value="DUF202"/>
</dbReference>
<name>A0AAV8UNX4_9RHOD</name>
<comment type="subcellular location">
    <subcellularLocation>
        <location evidence="1">Endomembrane system</location>
        <topology evidence="1">Multi-pass membrane protein</topology>
    </subcellularLocation>
</comment>
<evidence type="ECO:0000256" key="4">
    <source>
        <dbReference type="ARBA" id="ARBA00023136"/>
    </source>
</evidence>
<dbReference type="InterPro" id="IPR051572">
    <property type="entry name" value="VTC_Complex_Subunit"/>
</dbReference>
<evidence type="ECO:0000256" key="5">
    <source>
        <dbReference type="SAM" id="Phobius"/>
    </source>
</evidence>
<feature type="transmembrane region" description="Helical" evidence="5">
    <location>
        <begin position="66"/>
        <end position="89"/>
    </location>
</feature>
<reference evidence="7 8" key="1">
    <citation type="journal article" date="2023" name="Nat. Commun.">
        <title>Origin of minicircular mitochondrial genomes in red algae.</title>
        <authorList>
            <person name="Lee Y."/>
            <person name="Cho C.H."/>
            <person name="Lee Y.M."/>
            <person name="Park S.I."/>
            <person name="Yang J.H."/>
            <person name="West J.A."/>
            <person name="Bhattacharya D."/>
            <person name="Yoon H.S."/>
        </authorList>
    </citation>
    <scope>NUCLEOTIDE SEQUENCE [LARGE SCALE GENOMIC DNA]</scope>
    <source>
        <strain evidence="7 8">CCMP1338</strain>
        <tissue evidence="7">Whole cell</tissue>
    </source>
</reference>
<comment type="caution">
    <text evidence="7">The sequence shown here is derived from an EMBL/GenBank/DDBJ whole genome shotgun (WGS) entry which is preliminary data.</text>
</comment>
<organism evidence="7 8">
    <name type="scientific">Rhodosorus marinus</name>
    <dbReference type="NCBI Taxonomy" id="101924"/>
    <lineage>
        <taxon>Eukaryota</taxon>
        <taxon>Rhodophyta</taxon>
        <taxon>Stylonematophyceae</taxon>
        <taxon>Stylonematales</taxon>
        <taxon>Stylonemataceae</taxon>
        <taxon>Rhodosorus</taxon>
    </lineage>
</organism>
<dbReference type="Proteomes" id="UP001157974">
    <property type="component" value="Unassembled WGS sequence"/>
</dbReference>
<evidence type="ECO:0000256" key="1">
    <source>
        <dbReference type="ARBA" id="ARBA00004127"/>
    </source>
</evidence>
<keyword evidence="3 5" id="KW-1133">Transmembrane helix</keyword>
<feature type="transmembrane region" description="Helical" evidence="5">
    <location>
        <begin position="109"/>
        <end position="132"/>
    </location>
</feature>
<dbReference type="PANTHER" id="PTHR46140">
    <property type="entry name" value="VACUOLAR TRANSPORTER CHAPERONE 1-RELATED"/>
    <property type="match status" value="1"/>
</dbReference>
<keyword evidence="2 5" id="KW-0812">Transmembrane</keyword>
<evidence type="ECO:0000313" key="7">
    <source>
        <dbReference type="EMBL" id="KAJ8902857.1"/>
    </source>
</evidence>
<dbReference type="PANTHER" id="PTHR46140:SF1">
    <property type="entry name" value="VACUOLAR TRANSPORTER CHAPERONE COMPLEX SUBUNIT 4-RELATED"/>
    <property type="match status" value="1"/>
</dbReference>
<sequence length="135" mass="15319">MAVVDEELGEADVETTTLLDPPVPRDDIKTHMSNERTFFKWLWSGLRLGSVGTFVLAFFDRGKDPFRLPLVAFCWIVAIGFMIYGLVQYESRRQAIFEGSVDRDRWQHPAGPVAITVAFTVVVLLVIFATLVERK</sequence>
<evidence type="ECO:0000259" key="6">
    <source>
        <dbReference type="Pfam" id="PF02656"/>
    </source>
</evidence>
<feature type="domain" description="DUF202" evidence="6">
    <location>
        <begin position="29"/>
        <end position="94"/>
    </location>
</feature>
<proteinExistence type="predicted"/>